<gene>
    <name evidence="1" type="ORF">AC578_7220</name>
</gene>
<proteinExistence type="predicted"/>
<protein>
    <submittedName>
        <fullName evidence="1">Uncharacterized protein</fullName>
    </submittedName>
</protein>
<name>A0A139HWK2_9PEZI</name>
<dbReference type="Proteomes" id="UP000070133">
    <property type="component" value="Unassembled WGS sequence"/>
</dbReference>
<dbReference type="AlphaFoldDB" id="A0A139HWK2"/>
<evidence type="ECO:0000313" key="2">
    <source>
        <dbReference type="Proteomes" id="UP000070133"/>
    </source>
</evidence>
<evidence type="ECO:0000313" key="1">
    <source>
        <dbReference type="EMBL" id="KXT06763.1"/>
    </source>
</evidence>
<dbReference type="EMBL" id="LFZN01000004">
    <property type="protein sequence ID" value="KXT06763.1"/>
    <property type="molecule type" value="Genomic_DNA"/>
</dbReference>
<sequence length="54" mass="6269">MYLACFDTIRTNLVYSGRARLQQHQHTYQHQHDTFALPSRLLTTQCQAHPPSVS</sequence>
<comment type="caution">
    <text evidence="1">The sequence shown here is derived from an EMBL/GenBank/DDBJ whole genome shotgun (WGS) entry which is preliminary data.</text>
</comment>
<reference evidence="1 2" key="1">
    <citation type="submission" date="2015-07" db="EMBL/GenBank/DDBJ databases">
        <title>Comparative genomics of the Sigatoka disease complex on banana suggests a link between parallel evolutionary changes in Pseudocercospora fijiensis and Pseudocercospora eumusae and increased virulence on the banana host.</title>
        <authorList>
            <person name="Chang T.-C."/>
            <person name="Salvucci A."/>
            <person name="Crous P.W."/>
            <person name="Stergiopoulos I."/>
        </authorList>
    </citation>
    <scope>NUCLEOTIDE SEQUENCE [LARGE SCALE GENOMIC DNA]</scope>
    <source>
        <strain evidence="1 2">CBS 114824</strain>
    </source>
</reference>
<accession>A0A139HWK2</accession>
<organism evidence="1 2">
    <name type="scientific">Pseudocercospora eumusae</name>
    <dbReference type="NCBI Taxonomy" id="321146"/>
    <lineage>
        <taxon>Eukaryota</taxon>
        <taxon>Fungi</taxon>
        <taxon>Dikarya</taxon>
        <taxon>Ascomycota</taxon>
        <taxon>Pezizomycotina</taxon>
        <taxon>Dothideomycetes</taxon>
        <taxon>Dothideomycetidae</taxon>
        <taxon>Mycosphaerellales</taxon>
        <taxon>Mycosphaerellaceae</taxon>
        <taxon>Pseudocercospora</taxon>
    </lineage>
</organism>
<keyword evidence="2" id="KW-1185">Reference proteome</keyword>